<evidence type="ECO:0008006" key="3">
    <source>
        <dbReference type="Google" id="ProtNLM"/>
    </source>
</evidence>
<dbReference type="STRING" id="1215338.A0A059IZ86"/>
<dbReference type="OMA" id="WNFRNAR"/>
<sequence>MSSFGIEIELLIKPKPHMLEVVAQHGYAVANIPRINMIALHKTLVEQCWLWRLPIELYNEDSDYKEKWQVAADASIMAKDGFFGVEIITSILYTDKPWENQLELFWHALTDSFEVRGDPSCGTHVHFSPAGGFTLAQLKKLTAFVTIFQPAITALIPPTRRGTDWCHPNAEVVPNLTNKYMTGRHILLEWIEGFSNKTELWENISPNKIVAWNFRNAREGGCGTVEFRQPPGVVSNAATKRWVAIALALFDAGIDPWIIYPAASPTVENLRVILERSASRIGVSHLLSFDGASDQTIPIDSLSPEEREYISLLKAQKPSIFAENLERRGGRGASP</sequence>
<dbReference type="InterPro" id="IPR022025">
    <property type="entry name" value="Amidoligase_2"/>
</dbReference>
<dbReference type="PANTHER" id="PTHR36847">
    <property type="entry name" value="AMIDOLIGASE ENZYME"/>
    <property type="match status" value="1"/>
</dbReference>
<evidence type="ECO:0000313" key="1">
    <source>
        <dbReference type="EMBL" id="KDB20829.1"/>
    </source>
</evidence>
<name>A0A059IZ86_TRIIM</name>
<keyword evidence="2" id="KW-1185">Reference proteome</keyword>
<dbReference type="HOGENOM" id="CLU_039967_0_0_1"/>
<reference evidence="1 2" key="1">
    <citation type="submission" date="2014-02" db="EMBL/GenBank/DDBJ databases">
        <title>The Genome Sequence of Trichophyton interdigitale MR816.</title>
        <authorList>
            <consortium name="The Broad Institute Genomics Platform"/>
            <person name="Cuomo C.A."/>
            <person name="White T.C."/>
            <person name="Graser Y."/>
            <person name="Martinez-Rossi N."/>
            <person name="Heitman J."/>
            <person name="Young S.K."/>
            <person name="Zeng Q."/>
            <person name="Gargeya S."/>
            <person name="Abouelleil A."/>
            <person name="Alvarado L."/>
            <person name="Chapman S.B."/>
            <person name="Gainer-Dewar J."/>
            <person name="Goldberg J."/>
            <person name="Griggs A."/>
            <person name="Gujja S."/>
            <person name="Hansen M."/>
            <person name="Howarth C."/>
            <person name="Imamovic A."/>
            <person name="Larimer J."/>
            <person name="Martinez D."/>
            <person name="Murphy C."/>
            <person name="Pearson M.D."/>
            <person name="Persinoti G."/>
            <person name="Poon T."/>
            <person name="Priest M."/>
            <person name="Roberts A.D."/>
            <person name="Saif S."/>
            <person name="Shea T.D."/>
            <person name="Sykes S.N."/>
            <person name="Wortman J."/>
            <person name="Nusbaum C."/>
            <person name="Birren B."/>
        </authorList>
    </citation>
    <scope>NUCLEOTIDE SEQUENCE [LARGE SCALE GENOMIC DNA]</scope>
    <source>
        <strain evidence="1 2">MR816</strain>
    </source>
</reference>
<dbReference type="PANTHER" id="PTHR36847:SF1">
    <property type="entry name" value="AMIDOLIGASE ENZYME"/>
    <property type="match status" value="1"/>
</dbReference>
<dbReference type="OrthoDB" id="4172364at2759"/>
<protein>
    <recommendedName>
        <fullName evidence="3">Amidoligase enzyme</fullName>
    </recommendedName>
</protein>
<dbReference type="EMBL" id="AOKY01000692">
    <property type="protein sequence ID" value="KDB20829.1"/>
    <property type="molecule type" value="Genomic_DNA"/>
</dbReference>
<dbReference type="AlphaFoldDB" id="A0A059IZ86"/>
<gene>
    <name evidence="1" type="ORF">H109_07208</name>
</gene>
<dbReference type="Proteomes" id="UP000024533">
    <property type="component" value="Unassembled WGS sequence"/>
</dbReference>
<evidence type="ECO:0000313" key="2">
    <source>
        <dbReference type="Proteomes" id="UP000024533"/>
    </source>
</evidence>
<organism evidence="1 2">
    <name type="scientific">Trichophyton interdigitale (strain MR816)</name>
    <dbReference type="NCBI Taxonomy" id="1215338"/>
    <lineage>
        <taxon>Eukaryota</taxon>
        <taxon>Fungi</taxon>
        <taxon>Dikarya</taxon>
        <taxon>Ascomycota</taxon>
        <taxon>Pezizomycotina</taxon>
        <taxon>Eurotiomycetes</taxon>
        <taxon>Eurotiomycetidae</taxon>
        <taxon>Onygenales</taxon>
        <taxon>Arthrodermataceae</taxon>
        <taxon>Trichophyton</taxon>
    </lineage>
</organism>
<dbReference type="Pfam" id="PF12224">
    <property type="entry name" value="Amidoligase_2"/>
    <property type="match status" value="1"/>
</dbReference>
<comment type="caution">
    <text evidence="1">The sequence shown here is derived from an EMBL/GenBank/DDBJ whole genome shotgun (WGS) entry which is preliminary data.</text>
</comment>
<accession>A0A059IZ86</accession>
<proteinExistence type="predicted"/>